<accession>A0A6A6PN38</accession>
<reference evidence="4" key="1">
    <citation type="journal article" date="2020" name="Stud. Mycol.">
        <title>101 Dothideomycetes genomes: a test case for predicting lifestyles and emergence of pathogens.</title>
        <authorList>
            <person name="Haridas S."/>
            <person name="Albert R."/>
            <person name="Binder M."/>
            <person name="Bloem J."/>
            <person name="Labutti K."/>
            <person name="Salamov A."/>
            <person name="Andreopoulos B."/>
            <person name="Baker S."/>
            <person name="Barry K."/>
            <person name="Bills G."/>
            <person name="Bluhm B."/>
            <person name="Cannon C."/>
            <person name="Castanera R."/>
            <person name="Culley D."/>
            <person name="Daum C."/>
            <person name="Ezra D."/>
            <person name="Gonzalez J."/>
            <person name="Henrissat B."/>
            <person name="Kuo A."/>
            <person name="Liang C."/>
            <person name="Lipzen A."/>
            <person name="Lutzoni F."/>
            <person name="Magnuson J."/>
            <person name="Mondo S."/>
            <person name="Nolan M."/>
            <person name="Ohm R."/>
            <person name="Pangilinan J."/>
            <person name="Park H.-J."/>
            <person name="Ramirez L."/>
            <person name="Alfaro M."/>
            <person name="Sun H."/>
            <person name="Tritt A."/>
            <person name="Yoshinaga Y."/>
            <person name="Zwiers L.-H."/>
            <person name="Turgeon B."/>
            <person name="Goodwin S."/>
            <person name="Spatafora J."/>
            <person name="Crous P."/>
            <person name="Grigoriev I."/>
        </authorList>
    </citation>
    <scope>NUCLEOTIDE SEQUENCE</scope>
    <source>
        <strain evidence="4">CBS 113389</strain>
    </source>
</reference>
<dbReference type="GeneID" id="54479261"/>
<dbReference type="Pfam" id="PF04892">
    <property type="entry name" value="VanZ"/>
    <property type="match status" value="1"/>
</dbReference>
<proteinExistence type="predicted"/>
<evidence type="ECO:0000313" key="4">
    <source>
        <dbReference type="EMBL" id="KAF2481518.1"/>
    </source>
</evidence>
<protein>
    <recommendedName>
        <fullName evidence="3">VanZ-like domain-containing protein</fullName>
    </recommendedName>
</protein>
<dbReference type="PANTHER" id="PTHR28008">
    <property type="entry name" value="DOMAIN PROTEIN, PUTATIVE (AFU_ORTHOLOGUE AFUA_3G10980)-RELATED"/>
    <property type="match status" value="1"/>
</dbReference>
<dbReference type="RefSeq" id="XP_033588088.1">
    <property type="nucleotide sequence ID" value="XM_033738259.1"/>
</dbReference>
<keyword evidence="5" id="KW-1185">Reference proteome</keyword>
<evidence type="ECO:0000259" key="3">
    <source>
        <dbReference type="Pfam" id="PF04892"/>
    </source>
</evidence>
<feature type="transmembrane region" description="Helical" evidence="2">
    <location>
        <begin position="99"/>
        <end position="117"/>
    </location>
</feature>
<feature type="domain" description="VanZ-like" evidence="3">
    <location>
        <begin position="38"/>
        <end position="115"/>
    </location>
</feature>
<keyword evidence="2" id="KW-1133">Transmembrane helix</keyword>
<feature type="compositionally biased region" description="Acidic residues" evidence="1">
    <location>
        <begin position="182"/>
        <end position="202"/>
    </location>
</feature>
<dbReference type="EMBL" id="MU001638">
    <property type="protein sequence ID" value="KAF2481518.1"/>
    <property type="molecule type" value="Genomic_DNA"/>
</dbReference>
<dbReference type="Proteomes" id="UP000799767">
    <property type="component" value="Unassembled WGS sequence"/>
</dbReference>
<gene>
    <name evidence="4" type="ORF">BDY17DRAFT_355214</name>
</gene>
<keyword evidence="2" id="KW-0812">Transmembrane</keyword>
<dbReference type="AlphaFoldDB" id="A0A6A6PN38"/>
<evidence type="ECO:0000256" key="2">
    <source>
        <dbReference type="SAM" id="Phobius"/>
    </source>
</evidence>
<dbReference type="NCBIfam" id="NF037970">
    <property type="entry name" value="vanZ_1"/>
    <property type="match status" value="1"/>
</dbReference>
<feature type="compositionally biased region" description="Basic and acidic residues" evidence="1">
    <location>
        <begin position="203"/>
        <end position="219"/>
    </location>
</feature>
<name>A0A6A6PN38_9PEZI</name>
<feature type="transmembrane region" description="Helical" evidence="2">
    <location>
        <begin position="64"/>
        <end position="87"/>
    </location>
</feature>
<feature type="transmembrane region" description="Helical" evidence="2">
    <location>
        <begin position="40"/>
        <end position="57"/>
    </location>
</feature>
<organism evidence="4 5">
    <name type="scientific">Neohortaea acidophila</name>
    <dbReference type="NCBI Taxonomy" id="245834"/>
    <lineage>
        <taxon>Eukaryota</taxon>
        <taxon>Fungi</taxon>
        <taxon>Dikarya</taxon>
        <taxon>Ascomycota</taxon>
        <taxon>Pezizomycotina</taxon>
        <taxon>Dothideomycetes</taxon>
        <taxon>Dothideomycetidae</taxon>
        <taxon>Mycosphaerellales</taxon>
        <taxon>Teratosphaeriaceae</taxon>
        <taxon>Neohortaea</taxon>
    </lineage>
</organism>
<dbReference type="OrthoDB" id="63581at2759"/>
<feature type="region of interest" description="Disordered" evidence="1">
    <location>
        <begin position="180"/>
        <end position="219"/>
    </location>
</feature>
<evidence type="ECO:0000256" key="1">
    <source>
        <dbReference type="SAM" id="MobiDB-lite"/>
    </source>
</evidence>
<keyword evidence="2" id="KW-0472">Membrane</keyword>
<sequence>MPAARIRQPFAAAFAVLVLLAAYLGLSTTRIPTPLGSDKGLHFVTFFLLSATFYWIIETSRRRCIHLTLVVCTAGLSVGSEVVQGLIPNNGREFDPFDIVANVVGSALALALCSWYHKRMLERKRKNRHYDIVPGDDVPEGDEEDVELGLVRDEDAGGVVPVEAGGDSIAGAVAVPKASITEELDNWDENAEDWEEDDEDTAADVKEGDGQEETKKRTD</sequence>
<dbReference type="PANTHER" id="PTHR28008:SF1">
    <property type="entry name" value="DOMAIN PROTEIN, PUTATIVE (AFU_ORTHOLOGUE AFUA_3G10980)-RELATED"/>
    <property type="match status" value="1"/>
</dbReference>
<dbReference type="InterPro" id="IPR006976">
    <property type="entry name" value="VanZ-like"/>
</dbReference>
<evidence type="ECO:0000313" key="5">
    <source>
        <dbReference type="Proteomes" id="UP000799767"/>
    </source>
</evidence>